<name>A0A3L8PZ95_9GAMM</name>
<dbReference type="EMBL" id="QZEI01000026">
    <property type="protein sequence ID" value="RLV59848.1"/>
    <property type="molecule type" value="Genomic_DNA"/>
</dbReference>
<accession>A0A3L8PZ95</accession>
<dbReference type="InterPro" id="IPR058031">
    <property type="entry name" value="AAA_lid_NorR"/>
</dbReference>
<dbReference type="SMART" id="SM00382">
    <property type="entry name" value="AAA"/>
    <property type="match status" value="1"/>
</dbReference>
<dbReference type="InterPro" id="IPR025943">
    <property type="entry name" value="Sigma_54_int_dom_ATP-bd_2"/>
</dbReference>
<dbReference type="InterPro" id="IPR011006">
    <property type="entry name" value="CheY-like_superfamily"/>
</dbReference>
<dbReference type="CDD" id="cd00156">
    <property type="entry name" value="REC"/>
    <property type="match status" value="1"/>
</dbReference>
<dbReference type="FunFam" id="3.40.50.300:FF:000006">
    <property type="entry name" value="DNA-binding transcriptional regulator NtrC"/>
    <property type="match status" value="1"/>
</dbReference>
<evidence type="ECO:0000259" key="6">
    <source>
        <dbReference type="PROSITE" id="PS50045"/>
    </source>
</evidence>
<evidence type="ECO:0000313" key="8">
    <source>
        <dbReference type="EMBL" id="RLV59848.1"/>
    </source>
</evidence>
<dbReference type="Proteomes" id="UP000281474">
    <property type="component" value="Unassembled WGS sequence"/>
</dbReference>
<dbReference type="Gene3D" id="3.40.50.2300">
    <property type="match status" value="1"/>
</dbReference>
<evidence type="ECO:0000313" key="9">
    <source>
        <dbReference type="Proteomes" id="UP000281474"/>
    </source>
</evidence>
<dbReference type="InterPro" id="IPR009057">
    <property type="entry name" value="Homeodomain-like_sf"/>
</dbReference>
<dbReference type="SUPFAM" id="SSF52540">
    <property type="entry name" value="P-loop containing nucleoside triphosphate hydrolases"/>
    <property type="match status" value="1"/>
</dbReference>
<evidence type="ECO:0000256" key="3">
    <source>
        <dbReference type="ARBA" id="ARBA00023015"/>
    </source>
</evidence>
<dbReference type="PANTHER" id="PTHR32071">
    <property type="entry name" value="TRANSCRIPTIONAL REGULATORY PROTEIN"/>
    <property type="match status" value="1"/>
</dbReference>
<dbReference type="CDD" id="cd00009">
    <property type="entry name" value="AAA"/>
    <property type="match status" value="1"/>
</dbReference>
<feature type="modified residue" description="4-aspartylphosphate" evidence="5">
    <location>
        <position position="53"/>
    </location>
</feature>
<dbReference type="GO" id="GO:0000160">
    <property type="term" value="P:phosphorelay signal transduction system"/>
    <property type="evidence" value="ECO:0007669"/>
    <property type="project" value="InterPro"/>
</dbReference>
<evidence type="ECO:0000259" key="7">
    <source>
        <dbReference type="PROSITE" id="PS50110"/>
    </source>
</evidence>
<proteinExistence type="predicted"/>
<dbReference type="SMART" id="SM00448">
    <property type="entry name" value="REC"/>
    <property type="match status" value="1"/>
</dbReference>
<dbReference type="InterPro" id="IPR003593">
    <property type="entry name" value="AAA+_ATPase"/>
</dbReference>
<dbReference type="PANTHER" id="PTHR32071:SF113">
    <property type="entry name" value="ALGINATE BIOSYNTHESIS TRANSCRIPTIONAL REGULATORY PROTEIN ALGB"/>
    <property type="match status" value="1"/>
</dbReference>
<protein>
    <submittedName>
        <fullName evidence="8">Sigma-54-dependent Fis family transcriptional regulator</fullName>
    </submittedName>
</protein>
<evidence type="ECO:0000256" key="4">
    <source>
        <dbReference type="ARBA" id="ARBA00023163"/>
    </source>
</evidence>
<gene>
    <name evidence="8" type="ORF">D5018_10005</name>
</gene>
<keyword evidence="5" id="KW-0597">Phosphoprotein</keyword>
<dbReference type="GO" id="GO:0006355">
    <property type="term" value="P:regulation of DNA-templated transcription"/>
    <property type="evidence" value="ECO:0007669"/>
    <property type="project" value="InterPro"/>
</dbReference>
<dbReference type="Gene3D" id="3.40.50.300">
    <property type="entry name" value="P-loop containing nucleotide triphosphate hydrolases"/>
    <property type="match status" value="1"/>
</dbReference>
<comment type="caution">
    <text evidence="8">The sequence shown here is derived from an EMBL/GenBank/DDBJ whole genome shotgun (WGS) entry which is preliminary data.</text>
</comment>
<evidence type="ECO:0000256" key="2">
    <source>
        <dbReference type="ARBA" id="ARBA00022840"/>
    </source>
</evidence>
<sequence>MQKKILIVDDDADIRFALSLLLSQTGCQVFEADSPKQCLQLLERVSPDLILLDLNFTQDTTSGKEGIALLKQLVPLGRKVILMTAWANTELVVQGLQLGAVNFIEKPWKKAGLLNKINQHIYVQSDRSQSLDWVAESEPMQHIEQLIQNLAMTDANILILGENGTGKSLLAKRIHELSQRNAQAFEALNMAAIPETLFESELFGHKKGAFTDAKQDRKGAFLRAEKGTLFLDEIGTLPFHLQPKLLQVLENGSFTQLGAEQNLQANVRLISATNQDLADAIEQGQFRQDLYYRINTFTITIPPLRDRKDDILPLANSLLAKFADKYQKEIPLLSPSTKQILLQHDWQGNVRELSHAMERALLLSMGADINPEHLQLVKVSKQSTEEVPNLSLDELEKQRIINALEQHQGQISVAAKSLGISRNALYRRLEKHDLAGIE</sequence>
<dbReference type="InterPro" id="IPR002197">
    <property type="entry name" value="HTH_Fis"/>
</dbReference>
<dbReference type="InterPro" id="IPR002078">
    <property type="entry name" value="Sigma_54_int"/>
</dbReference>
<dbReference type="PRINTS" id="PR01590">
    <property type="entry name" value="HTHFIS"/>
</dbReference>
<dbReference type="GO" id="GO:0005524">
    <property type="term" value="F:ATP binding"/>
    <property type="evidence" value="ECO:0007669"/>
    <property type="project" value="UniProtKB-KW"/>
</dbReference>
<dbReference type="PROSITE" id="PS50110">
    <property type="entry name" value="RESPONSE_REGULATORY"/>
    <property type="match status" value="1"/>
</dbReference>
<reference evidence="8 9" key="1">
    <citation type="submission" date="2018-09" db="EMBL/GenBank/DDBJ databases">
        <title>Phylogeny of the Shewanellaceae, and recommendation for two new genera, Pseudoshewanella and Parashewanella.</title>
        <authorList>
            <person name="Wang G."/>
        </authorList>
    </citation>
    <scope>NUCLEOTIDE SEQUENCE [LARGE SCALE GENOMIC DNA]</scope>
    <source>
        <strain evidence="8 9">C51</strain>
    </source>
</reference>
<dbReference type="GO" id="GO:0043565">
    <property type="term" value="F:sequence-specific DNA binding"/>
    <property type="evidence" value="ECO:0007669"/>
    <property type="project" value="InterPro"/>
</dbReference>
<organism evidence="8 9">
    <name type="scientific">Parashewanella curva</name>
    <dbReference type="NCBI Taxonomy" id="2338552"/>
    <lineage>
        <taxon>Bacteria</taxon>
        <taxon>Pseudomonadati</taxon>
        <taxon>Pseudomonadota</taxon>
        <taxon>Gammaproteobacteria</taxon>
        <taxon>Alteromonadales</taxon>
        <taxon>Shewanellaceae</taxon>
        <taxon>Parashewanella</taxon>
    </lineage>
</organism>
<keyword evidence="2" id="KW-0067">ATP-binding</keyword>
<keyword evidence="1" id="KW-0547">Nucleotide-binding</keyword>
<dbReference type="Pfam" id="PF00158">
    <property type="entry name" value="Sigma54_activat"/>
    <property type="match status" value="1"/>
</dbReference>
<keyword evidence="3" id="KW-0805">Transcription regulation</keyword>
<dbReference type="SUPFAM" id="SSF52172">
    <property type="entry name" value="CheY-like"/>
    <property type="match status" value="1"/>
</dbReference>
<keyword evidence="9" id="KW-1185">Reference proteome</keyword>
<dbReference type="Pfam" id="PF00072">
    <property type="entry name" value="Response_reg"/>
    <property type="match status" value="1"/>
</dbReference>
<dbReference type="PROSITE" id="PS00676">
    <property type="entry name" value="SIGMA54_INTERACT_2"/>
    <property type="match status" value="1"/>
</dbReference>
<dbReference type="Pfam" id="PF25601">
    <property type="entry name" value="AAA_lid_14"/>
    <property type="match status" value="1"/>
</dbReference>
<dbReference type="InterPro" id="IPR001789">
    <property type="entry name" value="Sig_transdc_resp-reg_receiver"/>
</dbReference>
<dbReference type="InterPro" id="IPR027417">
    <property type="entry name" value="P-loop_NTPase"/>
</dbReference>
<keyword evidence="4" id="KW-0804">Transcription</keyword>
<dbReference type="Gene3D" id="1.10.10.60">
    <property type="entry name" value="Homeodomain-like"/>
    <property type="match status" value="1"/>
</dbReference>
<dbReference type="Pfam" id="PF02954">
    <property type="entry name" value="HTH_8"/>
    <property type="match status" value="1"/>
</dbReference>
<dbReference type="PROSITE" id="PS50045">
    <property type="entry name" value="SIGMA54_INTERACT_4"/>
    <property type="match status" value="1"/>
</dbReference>
<dbReference type="AlphaFoldDB" id="A0A3L8PZ95"/>
<dbReference type="OrthoDB" id="9804019at2"/>
<feature type="domain" description="Sigma-54 factor interaction" evidence="6">
    <location>
        <begin position="133"/>
        <end position="362"/>
    </location>
</feature>
<evidence type="ECO:0000256" key="1">
    <source>
        <dbReference type="ARBA" id="ARBA00022741"/>
    </source>
</evidence>
<evidence type="ECO:0000256" key="5">
    <source>
        <dbReference type="PROSITE-ProRule" id="PRU00169"/>
    </source>
</evidence>
<dbReference type="Gene3D" id="1.10.8.60">
    <property type="match status" value="1"/>
</dbReference>
<dbReference type="SUPFAM" id="SSF46689">
    <property type="entry name" value="Homeodomain-like"/>
    <property type="match status" value="1"/>
</dbReference>
<feature type="domain" description="Response regulatory" evidence="7">
    <location>
        <begin position="4"/>
        <end position="121"/>
    </location>
</feature>